<evidence type="ECO:0000256" key="1">
    <source>
        <dbReference type="SAM" id="SignalP"/>
    </source>
</evidence>
<organism evidence="2 3">
    <name type="scientific">Labrys monachus</name>
    <dbReference type="NCBI Taxonomy" id="217067"/>
    <lineage>
        <taxon>Bacteria</taxon>
        <taxon>Pseudomonadati</taxon>
        <taxon>Pseudomonadota</taxon>
        <taxon>Alphaproteobacteria</taxon>
        <taxon>Hyphomicrobiales</taxon>
        <taxon>Xanthobacteraceae</taxon>
        <taxon>Labrys</taxon>
    </lineage>
</organism>
<accession>A0ABU0FPA0</accession>
<sequence>MKYFLPLSILMLSVAGPVLASDLQLTGAEIKARIIGNTVTGVDDGDTYQEYYNPNGSIAGTDNTGKYTGNWRIDGDQLCTIFQDTDNDVVTAKDWNCSNIGVIGDHVIWNDDGDLSDAKLIPGRR</sequence>
<comment type="caution">
    <text evidence="2">The sequence shown here is derived from an EMBL/GenBank/DDBJ whole genome shotgun (WGS) entry which is preliminary data.</text>
</comment>
<proteinExistence type="predicted"/>
<feature type="chain" id="PRO_5045842296" evidence="1">
    <location>
        <begin position="21"/>
        <end position="125"/>
    </location>
</feature>
<feature type="signal peptide" evidence="1">
    <location>
        <begin position="1"/>
        <end position="20"/>
    </location>
</feature>
<keyword evidence="1" id="KW-0732">Signal</keyword>
<dbReference type="EMBL" id="JAUSVK010000001">
    <property type="protein sequence ID" value="MDQ0395865.1"/>
    <property type="molecule type" value="Genomic_DNA"/>
</dbReference>
<protein>
    <submittedName>
        <fullName evidence="2">Uncharacterized protein</fullName>
    </submittedName>
</protein>
<evidence type="ECO:0000313" key="2">
    <source>
        <dbReference type="EMBL" id="MDQ0395865.1"/>
    </source>
</evidence>
<evidence type="ECO:0000313" key="3">
    <source>
        <dbReference type="Proteomes" id="UP001237448"/>
    </source>
</evidence>
<reference evidence="2 3" key="1">
    <citation type="submission" date="2023-07" db="EMBL/GenBank/DDBJ databases">
        <title>Genomic Encyclopedia of Type Strains, Phase IV (KMG-IV): sequencing the most valuable type-strain genomes for metagenomic binning, comparative biology and taxonomic classification.</title>
        <authorList>
            <person name="Goeker M."/>
        </authorList>
    </citation>
    <scope>NUCLEOTIDE SEQUENCE [LARGE SCALE GENOMIC DNA]</scope>
    <source>
        <strain evidence="2 3">DSM 5896</strain>
    </source>
</reference>
<keyword evidence="3" id="KW-1185">Reference proteome</keyword>
<dbReference type="RefSeq" id="WP_307435196.1">
    <property type="nucleotide sequence ID" value="NZ_JAUSVK010000001.1"/>
</dbReference>
<name>A0ABU0FPA0_9HYPH</name>
<dbReference type="Proteomes" id="UP001237448">
    <property type="component" value="Unassembled WGS sequence"/>
</dbReference>
<gene>
    <name evidence="2" type="ORF">J3R73_005657</name>
</gene>